<gene>
    <name evidence="8" type="ORF">DPMN_098529</name>
</gene>
<dbReference type="PANTHER" id="PTHR12916:SF4">
    <property type="entry name" value="UNINFLATABLE, ISOFORM C"/>
    <property type="match status" value="1"/>
</dbReference>
<dbReference type="AlphaFoldDB" id="A0A9D4LCH5"/>
<comment type="caution">
    <text evidence="8">The sequence shown here is derived from an EMBL/GenBank/DDBJ whole genome shotgun (WGS) entry which is preliminary data.</text>
</comment>
<organism evidence="8 9">
    <name type="scientific">Dreissena polymorpha</name>
    <name type="common">Zebra mussel</name>
    <name type="synonym">Mytilus polymorpha</name>
    <dbReference type="NCBI Taxonomy" id="45954"/>
    <lineage>
        <taxon>Eukaryota</taxon>
        <taxon>Metazoa</taxon>
        <taxon>Spiralia</taxon>
        <taxon>Lophotrochozoa</taxon>
        <taxon>Mollusca</taxon>
        <taxon>Bivalvia</taxon>
        <taxon>Autobranchia</taxon>
        <taxon>Heteroconchia</taxon>
        <taxon>Euheterodonta</taxon>
        <taxon>Imparidentia</taxon>
        <taxon>Neoheterodontei</taxon>
        <taxon>Myida</taxon>
        <taxon>Dreissenoidea</taxon>
        <taxon>Dreissenidae</taxon>
        <taxon>Dreissena</taxon>
    </lineage>
</organism>
<dbReference type="Gene3D" id="2.10.25.10">
    <property type="entry name" value="Laminin"/>
    <property type="match status" value="1"/>
</dbReference>
<dbReference type="EMBL" id="JAIWYP010000003">
    <property type="protein sequence ID" value="KAH3855953.1"/>
    <property type="molecule type" value="Genomic_DNA"/>
</dbReference>
<dbReference type="Proteomes" id="UP000828390">
    <property type="component" value="Unassembled WGS sequence"/>
</dbReference>
<dbReference type="Pfam" id="PF07645">
    <property type="entry name" value="EGF_CA"/>
    <property type="match status" value="1"/>
</dbReference>
<keyword evidence="5" id="KW-0325">Glycoprotein</keyword>
<dbReference type="SMART" id="SM00179">
    <property type="entry name" value="EGF_CA"/>
    <property type="match status" value="1"/>
</dbReference>
<dbReference type="GO" id="GO:0005509">
    <property type="term" value="F:calcium ion binding"/>
    <property type="evidence" value="ECO:0007669"/>
    <property type="project" value="InterPro"/>
</dbReference>
<evidence type="ECO:0000256" key="5">
    <source>
        <dbReference type="ARBA" id="ARBA00023180"/>
    </source>
</evidence>
<dbReference type="InterPro" id="IPR000742">
    <property type="entry name" value="EGF"/>
</dbReference>
<evidence type="ECO:0000313" key="8">
    <source>
        <dbReference type="EMBL" id="KAH3855953.1"/>
    </source>
</evidence>
<evidence type="ECO:0000256" key="3">
    <source>
        <dbReference type="ARBA" id="ARBA00022737"/>
    </source>
</evidence>
<evidence type="ECO:0000259" key="7">
    <source>
        <dbReference type="PROSITE" id="PS50026"/>
    </source>
</evidence>
<keyword evidence="1 6" id="KW-0245">EGF-like domain</keyword>
<dbReference type="InterPro" id="IPR018097">
    <property type="entry name" value="EGF_Ca-bd_CS"/>
</dbReference>
<protein>
    <recommendedName>
        <fullName evidence="7">EGF-like domain-containing protein</fullName>
    </recommendedName>
</protein>
<dbReference type="InterPro" id="IPR049883">
    <property type="entry name" value="NOTCH1_EGF-like"/>
</dbReference>
<comment type="caution">
    <text evidence="6">Lacks conserved residue(s) required for the propagation of feature annotation.</text>
</comment>
<keyword evidence="9" id="KW-1185">Reference proteome</keyword>
<feature type="disulfide bond" evidence="6">
    <location>
        <begin position="37"/>
        <end position="46"/>
    </location>
</feature>
<evidence type="ECO:0000256" key="2">
    <source>
        <dbReference type="ARBA" id="ARBA00022729"/>
    </source>
</evidence>
<dbReference type="PROSITE" id="PS00022">
    <property type="entry name" value="EGF_1"/>
    <property type="match status" value="1"/>
</dbReference>
<dbReference type="PROSITE" id="PS01187">
    <property type="entry name" value="EGF_CA"/>
    <property type="match status" value="1"/>
</dbReference>
<dbReference type="InterPro" id="IPR000152">
    <property type="entry name" value="EGF-type_Asp/Asn_hydroxyl_site"/>
</dbReference>
<name>A0A9D4LCH5_DREPO</name>
<evidence type="ECO:0000256" key="1">
    <source>
        <dbReference type="ARBA" id="ARBA00022536"/>
    </source>
</evidence>
<dbReference type="SMART" id="SM00181">
    <property type="entry name" value="EGF"/>
    <property type="match status" value="1"/>
</dbReference>
<sequence length="62" mass="6674">MGFEGRNCETELNECLSAPCQNNGTCDNTIGSFNCACAQNYTGATCEREHTASTEPFSGSNW</sequence>
<keyword evidence="4 6" id="KW-1015">Disulfide bond</keyword>
<evidence type="ECO:0000313" key="9">
    <source>
        <dbReference type="Proteomes" id="UP000828390"/>
    </source>
</evidence>
<dbReference type="PROSITE" id="PS00010">
    <property type="entry name" value="ASX_HYDROXYL"/>
    <property type="match status" value="1"/>
</dbReference>
<evidence type="ECO:0000256" key="4">
    <source>
        <dbReference type="ARBA" id="ARBA00023157"/>
    </source>
</evidence>
<dbReference type="GO" id="GO:0005112">
    <property type="term" value="F:Notch binding"/>
    <property type="evidence" value="ECO:0007669"/>
    <property type="project" value="TreeGrafter"/>
</dbReference>
<keyword evidence="3" id="KW-0677">Repeat</keyword>
<dbReference type="FunFam" id="2.10.25.10:FF:000327">
    <property type="entry name" value="neurogenic locus notch homolog protein 4"/>
    <property type="match status" value="1"/>
</dbReference>
<evidence type="ECO:0000256" key="6">
    <source>
        <dbReference type="PROSITE-ProRule" id="PRU00076"/>
    </source>
</evidence>
<reference evidence="8" key="1">
    <citation type="journal article" date="2019" name="bioRxiv">
        <title>The Genome of the Zebra Mussel, Dreissena polymorpha: A Resource for Invasive Species Research.</title>
        <authorList>
            <person name="McCartney M.A."/>
            <person name="Auch B."/>
            <person name="Kono T."/>
            <person name="Mallez S."/>
            <person name="Zhang Y."/>
            <person name="Obille A."/>
            <person name="Becker A."/>
            <person name="Abrahante J.E."/>
            <person name="Garbe J."/>
            <person name="Badalamenti J.P."/>
            <person name="Herman A."/>
            <person name="Mangelson H."/>
            <person name="Liachko I."/>
            <person name="Sullivan S."/>
            <person name="Sone E.D."/>
            <person name="Koren S."/>
            <person name="Silverstein K.A.T."/>
            <person name="Beckman K.B."/>
            <person name="Gohl D.M."/>
        </authorList>
    </citation>
    <scope>NUCLEOTIDE SEQUENCE</scope>
    <source>
        <strain evidence="8">Duluth1</strain>
        <tissue evidence="8">Whole animal</tissue>
    </source>
</reference>
<dbReference type="PROSITE" id="PS50026">
    <property type="entry name" value="EGF_3"/>
    <property type="match status" value="1"/>
</dbReference>
<feature type="domain" description="EGF-like" evidence="7">
    <location>
        <begin position="11"/>
        <end position="47"/>
    </location>
</feature>
<dbReference type="GO" id="GO:0007219">
    <property type="term" value="P:Notch signaling pathway"/>
    <property type="evidence" value="ECO:0007669"/>
    <property type="project" value="TreeGrafter"/>
</dbReference>
<reference evidence="8" key="2">
    <citation type="submission" date="2020-11" db="EMBL/GenBank/DDBJ databases">
        <authorList>
            <person name="McCartney M.A."/>
            <person name="Auch B."/>
            <person name="Kono T."/>
            <person name="Mallez S."/>
            <person name="Becker A."/>
            <person name="Gohl D.M."/>
            <person name="Silverstein K.A.T."/>
            <person name="Koren S."/>
            <person name="Bechman K.B."/>
            <person name="Herman A."/>
            <person name="Abrahante J.E."/>
            <person name="Garbe J."/>
        </authorList>
    </citation>
    <scope>NUCLEOTIDE SEQUENCE</scope>
    <source>
        <strain evidence="8">Duluth1</strain>
        <tissue evidence="8">Whole animal</tissue>
    </source>
</reference>
<proteinExistence type="predicted"/>
<accession>A0A9D4LCH5</accession>
<dbReference type="InterPro" id="IPR001881">
    <property type="entry name" value="EGF-like_Ca-bd_dom"/>
</dbReference>
<dbReference type="CDD" id="cd00054">
    <property type="entry name" value="EGF_CA"/>
    <property type="match status" value="1"/>
</dbReference>
<dbReference type="PANTHER" id="PTHR12916">
    <property type="entry name" value="CYTOCHROME C OXIDASE POLYPEPTIDE VIC-2"/>
    <property type="match status" value="1"/>
</dbReference>
<dbReference type="PRINTS" id="PR00010">
    <property type="entry name" value="EGFBLOOD"/>
</dbReference>
<keyword evidence="2" id="KW-0732">Signal</keyword>
<dbReference type="SUPFAM" id="SSF57196">
    <property type="entry name" value="EGF/Laminin"/>
    <property type="match status" value="1"/>
</dbReference>